<dbReference type="EMBL" id="JACJIQ010000025">
    <property type="protein sequence ID" value="MBA9079603.1"/>
    <property type="molecule type" value="Genomic_DNA"/>
</dbReference>
<dbReference type="RefSeq" id="WP_182514423.1">
    <property type="nucleotide sequence ID" value="NZ_JACJIQ010000025.1"/>
</dbReference>
<evidence type="ECO:0000313" key="1">
    <source>
        <dbReference type="EMBL" id="MBA9079603.1"/>
    </source>
</evidence>
<dbReference type="AlphaFoldDB" id="A0A839GNS5"/>
<evidence type="ECO:0000313" key="2">
    <source>
        <dbReference type="Proteomes" id="UP000563094"/>
    </source>
</evidence>
<proteinExistence type="predicted"/>
<gene>
    <name evidence="1" type="ORF">FHS90_004341</name>
</gene>
<comment type="caution">
    <text evidence="1">The sequence shown here is derived from an EMBL/GenBank/DDBJ whole genome shotgun (WGS) entry which is preliminary data.</text>
</comment>
<sequence>METLHTFTGSTQDEIWQKVAYDMASQKELLSYSALVQLNDTQIYFDTDLDLGGGFEGGISSTNFMAPVPENVSLRFSLHEQGWMDEVGKFFGMEDVELGYPDIDEAFIIKTNQPDTLKQLLSDPTVHQLLLNHKSCELKLHDDADDSGHETVLTFSKDEAILNIAELREIYDMLYRLLQQLRQLV</sequence>
<accession>A0A839GNS5</accession>
<name>A0A839GNS5_9BACT</name>
<keyword evidence="2" id="KW-1185">Reference proteome</keyword>
<organism evidence="1 2">
    <name type="scientific">Rufibacter quisquiliarum</name>
    <dbReference type="NCBI Taxonomy" id="1549639"/>
    <lineage>
        <taxon>Bacteria</taxon>
        <taxon>Pseudomonadati</taxon>
        <taxon>Bacteroidota</taxon>
        <taxon>Cytophagia</taxon>
        <taxon>Cytophagales</taxon>
        <taxon>Hymenobacteraceae</taxon>
        <taxon>Rufibacter</taxon>
    </lineage>
</organism>
<reference evidence="1 2" key="1">
    <citation type="submission" date="2020-08" db="EMBL/GenBank/DDBJ databases">
        <title>Genomic Encyclopedia of Type Strains, Phase IV (KMG-IV): sequencing the most valuable type-strain genomes for metagenomic binning, comparative biology and taxonomic classification.</title>
        <authorList>
            <person name="Goeker M."/>
        </authorList>
    </citation>
    <scope>NUCLEOTIDE SEQUENCE [LARGE SCALE GENOMIC DNA]</scope>
    <source>
        <strain evidence="1 2">DSM 29854</strain>
    </source>
</reference>
<protein>
    <submittedName>
        <fullName evidence="1">Uncharacterized protein</fullName>
    </submittedName>
</protein>
<dbReference type="Proteomes" id="UP000563094">
    <property type="component" value="Unassembled WGS sequence"/>
</dbReference>